<evidence type="ECO:0000256" key="1">
    <source>
        <dbReference type="ARBA" id="ARBA00004123"/>
    </source>
</evidence>
<gene>
    <name evidence="4" type="ORF">MKW98_028068</name>
</gene>
<dbReference type="EMBL" id="JAJJMB010008071">
    <property type="protein sequence ID" value="KAI3925932.1"/>
    <property type="molecule type" value="Genomic_DNA"/>
</dbReference>
<reference evidence="4" key="1">
    <citation type="submission" date="2022-04" db="EMBL/GenBank/DDBJ databases">
        <title>A functionally conserved STORR gene fusion in Papaver species that diverged 16.8 million years ago.</title>
        <authorList>
            <person name="Catania T."/>
        </authorList>
    </citation>
    <scope>NUCLEOTIDE SEQUENCE</scope>
    <source>
        <strain evidence="4">S-188037</strain>
    </source>
</reference>
<dbReference type="PANTHER" id="PTHR46765">
    <property type="entry name" value="P-LOOP CONTAINING NUCLEOSIDE TRIPHOSPHATE HYDROLASES SUPERFAMILY PROTEIN"/>
    <property type="match status" value="1"/>
</dbReference>
<dbReference type="AlphaFoldDB" id="A0AAD4XM75"/>
<protein>
    <submittedName>
        <fullName evidence="4">Uncharacterized protein</fullName>
    </submittedName>
</protein>
<evidence type="ECO:0000313" key="4">
    <source>
        <dbReference type="EMBL" id="KAI3925932.1"/>
    </source>
</evidence>
<comment type="caution">
    <text evidence="4">The sequence shown here is derived from an EMBL/GenBank/DDBJ whole genome shotgun (WGS) entry which is preliminary data.</text>
</comment>
<dbReference type="InterPro" id="IPR053016">
    <property type="entry name" value="CTF18-RFC_complex"/>
</dbReference>
<feature type="compositionally biased region" description="Acidic residues" evidence="3">
    <location>
        <begin position="113"/>
        <end position="122"/>
    </location>
</feature>
<accession>A0AAD4XM75</accession>
<evidence type="ECO:0000256" key="2">
    <source>
        <dbReference type="ARBA" id="ARBA00023242"/>
    </source>
</evidence>
<organism evidence="4 5">
    <name type="scientific">Papaver atlanticum</name>
    <dbReference type="NCBI Taxonomy" id="357466"/>
    <lineage>
        <taxon>Eukaryota</taxon>
        <taxon>Viridiplantae</taxon>
        <taxon>Streptophyta</taxon>
        <taxon>Embryophyta</taxon>
        <taxon>Tracheophyta</taxon>
        <taxon>Spermatophyta</taxon>
        <taxon>Magnoliopsida</taxon>
        <taxon>Ranunculales</taxon>
        <taxon>Papaveraceae</taxon>
        <taxon>Papaveroideae</taxon>
        <taxon>Papaver</taxon>
    </lineage>
</organism>
<dbReference type="GO" id="GO:0005634">
    <property type="term" value="C:nucleus"/>
    <property type="evidence" value="ECO:0007669"/>
    <property type="project" value="UniProtKB-SubCell"/>
</dbReference>
<keyword evidence="5" id="KW-1185">Reference proteome</keyword>
<comment type="subcellular location">
    <subcellularLocation>
        <location evidence="1">Nucleus</location>
    </subcellularLocation>
</comment>
<evidence type="ECO:0000313" key="5">
    <source>
        <dbReference type="Proteomes" id="UP001202328"/>
    </source>
</evidence>
<feature type="compositionally biased region" description="Low complexity" evidence="3">
    <location>
        <begin position="44"/>
        <end position="64"/>
    </location>
</feature>
<feature type="compositionally biased region" description="Polar residues" evidence="3">
    <location>
        <begin position="74"/>
        <end position="86"/>
    </location>
</feature>
<proteinExistence type="predicted"/>
<feature type="region of interest" description="Disordered" evidence="3">
    <location>
        <begin position="31"/>
        <end position="137"/>
    </location>
</feature>
<keyword evidence="2" id="KW-0539">Nucleus</keyword>
<feature type="non-terminal residue" evidence="4">
    <location>
        <position position="192"/>
    </location>
</feature>
<sequence>MDDIPLPDELEWLESNSLLPEEEEIYEEYEEELEVVVPHQNPPSSSRETGSTSSLQNQISNNNENNKKRPSSNLKENPNDTNNNVDSLDAKRNKLIHPPPSPSREGGKVGGDVEMDENEEEDWLRYSPPPQPPSPVKAAVQEKFVYRFASEIDGNCIPVTGPSGDRVYTKIISYQQNEMLNNDLKKLTTSTK</sequence>
<dbReference type="PANTHER" id="PTHR46765:SF1">
    <property type="entry name" value="P-LOOP CONTAINING NUCLEOSIDE TRIPHOSPHATE HYDROLASES SUPERFAMILY PROTEIN"/>
    <property type="match status" value="1"/>
</dbReference>
<evidence type="ECO:0000256" key="3">
    <source>
        <dbReference type="SAM" id="MobiDB-lite"/>
    </source>
</evidence>
<dbReference type="Proteomes" id="UP001202328">
    <property type="component" value="Unassembled WGS sequence"/>
</dbReference>
<name>A0AAD4XM75_9MAGN</name>